<comment type="caution">
    <text evidence="13">The sequence shown here is derived from an EMBL/GenBank/DDBJ whole genome shotgun (WGS) entry which is preliminary data.</text>
</comment>
<keyword evidence="3" id="KW-0677">Repeat</keyword>
<evidence type="ECO:0000256" key="6">
    <source>
        <dbReference type="ARBA" id="ARBA00023015"/>
    </source>
</evidence>
<dbReference type="InterPro" id="IPR012934">
    <property type="entry name" value="Znf_AD"/>
</dbReference>
<dbReference type="Proteomes" id="UP001151699">
    <property type="component" value="Chromosome A"/>
</dbReference>
<dbReference type="PROSITE" id="PS00028">
    <property type="entry name" value="ZINC_FINGER_C2H2_1"/>
    <property type="match status" value="12"/>
</dbReference>
<dbReference type="PANTHER" id="PTHR24399:SF23">
    <property type="entry name" value="C2H2-TYPE DOMAIN-CONTAINING PROTEIN"/>
    <property type="match status" value="1"/>
</dbReference>
<name>A0A9Q0NE18_9DIPT</name>
<reference evidence="13" key="1">
    <citation type="submission" date="2022-07" db="EMBL/GenBank/DDBJ databases">
        <authorList>
            <person name="Trinca V."/>
            <person name="Uliana J.V.C."/>
            <person name="Torres T.T."/>
            <person name="Ward R.J."/>
            <person name="Monesi N."/>
        </authorList>
    </citation>
    <scope>NUCLEOTIDE SEQUENCE</scope>
    <source>
        <strain evidence="13">HSMRA1968</strain>
        <tissue evidence="13">Whole embryos</tissue>
    </source>
</reference>
<dbReference type="Gene3D" id="3.30.160.60">
    <property type="entry name" value="Classic Zinc Finger"/>
    <property type="match status" value="11"/>
</dbReference>
<dbReference type="SUPFAM" id="SSF57667">
    <property type="entry name" value="beta-beta-alpha zinc fingers"/>
    <property type="match status" value="9"/>
</dbReference>
<feature type="binding site" evidence="10">
    <location>
        <position position="255"/>
    </location>
    <ligand>
        <name>Zn(2+)</name>
        <dbReference type="ChEBI" id="CHEBI:29105"/>
    </ligand>
</feature>
<keyword evidence="4 9" id="KW-0863">Zinc-finger</keyword>
<dbReference type="SMART" id="SM00868">
    <property type="entry name" value="zf-AD"/>
    <property type="match status" value="1"/>
</dbReference>
<dbReference type="InterPro" id="IPR013087">
    <property type="entry name" value="Znf_C2H2_type"/>
</dbReference>
<dbReference type="Gene3D" id="3.40.1800.20">
    <property type="match status" value="1"/>
</dbReference>
<dbReference type="GO" id="GO:0005654">
    <property type="term" value="C:nucleoplasm"/>
    <property type="evidence" value="ECO:0007669"/>
    <property type="project" value="TreeGrafter"/>
</dbReference>
<comment type="subcellular location">
    <subcellularLocation>
        <location evidence="1">Nucleus</location>
    </subcellularLocation>
</comment>
<feature type="domain" description="C2H2-type" evidence="11">
    <location>
        <begin position="361"/>
        <end position="388"/>
    </location>
</feature>
<feature type="non-terminal residue" evidence="13">
    <location>
        <position position="1"/>
    </location>
</feature>
<feature type="domain" description="C2H2-type" evidence="11">
    <location>
        <begin position="564"/>
        <end position="591"/>
    </location>
</feature>
<feature type="domain" description="C2H2-type" evidence="11">
    <location>
        <begin position="127"/>
        <end position="154"/>
    </location>
</feature>
<feature type="non-terminal residue" evidence="13">
    <location>
        <position position="706"/>
    </location>
</feature>
<dbReference type="PROSITE" id="PS50157">
    <property type="entry name" value="ZINC_FINGER_C2H2_2"/>
    <property type="match status" value="15"/>
</dbReference>
<feature type="domain" description="C2H2-type" evidence="11">
    <location>
        <begin position="62"/>
        <end position="90"/>
    </location>
</feature>
<dbReference type="Pfam" id="PF00096">
    <property type="entry name" value="zf-C2H2"/>
    <property type="match status" value="4"/>
</dbReference>
<evidence type="ECO:0000256" key="5">
    <source>
        <dbReference type="ARBA" id="ARBA00022833"/>
    </source>
</evidence>
<keyword evidence="2 10" id="KW-0479">Metal-binding</keyword>
<evidence type="ECO:0000256" key="2">
    <source>
        <dbReference type="ARBA" id="ARBA00022723"/>
    </source>
</evidence>
<dbReference type="InterPro" id="IPR036236">
    <property type="entry name" value="Znf_C2H2_sf"/>
</dbReference>
<feature type="domain" description="C2H2-type" evidence="11">
    <location>
        <begin position="677"/>
        <end position="704"/>
    </location>
</feature>
<evidence type="ECO:0000256" key="9">
    <source>
        <dbReference type="PROSITE-ProRule" id="PRU00042"/>
    </source>
</evidence>
<feature type="domain" description="C2H2-type" evidence="11">
    <location>
        <begin position="33"/>
        <end position="61"/>
    </location>
</feature>
<feature type="domain" description="C2H2-type" evidence="11">
    <location>
        <begin position="494"/>
        <end position="524"/>
    </location>
</feature>
<dbReference type="PROSITE" id="PS51915">
    <property type="entry name" value="ZAD"/>
    <property type="match status" value="1"/>
</dbReference>
<feature type="domain" description="C2H2-type" evidence="11">
    <location>
        <begin position="433"/>
        <end position="461"/>
    </location>
</feature>
<feature type="domain" description="C2H2-type" evidence="11">
    <location>
        <begin position="620"/>
        <end position="648"/>
    </location>
</feature>
<evidence type="ECO:0000259" key="12">
    <source>
        <dbReference type="PROSITE" id="PS51915"/>
    </source>
</evidence>
<feature type="domain" description="C2H2-type" evidence="11">
    <location>
        <begin position="531"/>
        <end position="563"/>
    </location>
</feature>
<dbReference type="OrthoDB" id="7731523at2759"/>
<dbReference type="Pfam" id="PF13894">
    <property type="entry name" value="zf-C2H2_4"/>
    <property type="match status" value="1"/>
</dbReference>
<feature type="domain" description="C2H2-type" evidence="11">
    <location>
        <begin position="395"/>
        <end position="425"/>
    </location>
</feature>
<evidence type="ECO:0000256" key="7">
    <source>
        <dbReference type="ARBA" id="ARBA00023163"/>
    </source>
</evidence>
<feature type="domain" description="C2H2-type" evidence="11">
    <location>
        <begin position="649"/>
        <end position="676"/>
    </location>
</feature>
<feature type="domain" description="ZAD" evidence="12">
    <location>
        <begin position="208"/>
        <end position="282"/>
    </location>
</feature>
<sequence length="706" mass="82680">GCIEPFKNKRSLEIHQNKKHKIKIATREKQKKLSCQRCSKKFLTKVNLDAHIRVVHEGLKPYKCPHCEKEFGGIRAYKRHLMFKHEALEKKFFPCVLPFACETCPKTFLTKYQLKLHTMRHLNIKPFVCPTCGMRKTTNKELEAHLNFHTKEKTYPCKECPRVFSSVGAISRHWKRQDFVLVNKYFLTFVLMNYTKQFALVMTETFLSRCRACAELHTNKEEMVCLFSENNVSEMFTNCTSLEVSSHDCLPSLICFECYGHLKNFNEFRQSCFDSDKLLRAELAIESLKVETLKENEIKLEEDDPIPNRESDFDEIELSDRNSLHSDSDFNGVSHGDRDSIFNDTVEATDANLDLFDDTKYICDMCGQQFEQKSHIGSHMLKHKKEMGNCNATKFLCTVKGCAKSFDKRKFLNCHQKNVHKMQPDPPKKMIKLLCQQCPKQFVMQYKLDAHIREVHEGLKPYKCPHCEKEFANCRPYNHHLQFRHGTSEKRKIYRCTYDDCDKEYNLNDSLRAHVNRFHLGIIPDHKNQNLMCDQCGRVFKCVTKLKLFFRQEHTYSHTGVLPFGCKTCPKTFATSYQLKLHTMRHLNIKPFVCPTCGLRKMTDRELKTHMNFHSKEITYPCKECPRVFASNSAIGRHVRIHHRNHKPYICPHCQRSFAKAETMKNHIMTHTGEKPFACTVCGHRFIQSVALRSHMKVHEKKSSTK</sequence>
<feature type="binding site" evidence="10">
    <location>
        <position position="213"/>
    </location>
    <ligand>
        <name>Zn(2+)</name>
        <dbReference type="ChEBI" id="CHEBI:29105"/>
    </ligand>
</feature>
<keyword evidence="5 10" id="KW-0862">Zinc</keyword>
<evidence type="ECO:0000256" key="8">
    <source>
        <dbReference type="ARBA" id="ARBA00023242"/>
    </source>
</evidence>
<accession>A0A9Q0NE18</accession>
<keyword evidence="8" id="KW-0539">Nucleus</keyword>
<dbReference type="SMART" id="SM00355">
    <property type="entry name" value="ZnF_C2H2"/>
    <property type="match status" value="17"/>
</dbReference>
<keyword evidence="6" id="KW-0805">Transcription regulation</keyword>
<feature type="domain" description="C2H2-type" evidence="11">
    <location>
        <begin position="462"/>
        <end position="490"/>
    </location>
</feature>
<proteinExistence type="predicted"/>
<feature type="domain" description="C2H2-type" evidence="11">
    <location>
        <begin position="592"/>
        <end position="619"/>
    </location>
</feature>
<feature type="binding site" evidence="10">
    <location>
        <position position="258"/>
    </location>
    <ligand>
        <name>Zn(2+)</name>
        <dbReference type="ChEBI" id="CHEBI:29105"/>
    </ligand>
</feature>
<evidence type="ECO:0000256" key="3">
    <source>
        <dbReference type="ARBA" id="ARBA00022737"/>
    </source>
</evidence>
<dbReference type="GO" id="GO:0008270">
    <property type="term" value="F:zinc ion binding"/>
    <property type="evidence" value="ECO:0007669"/>
    <property type="project" value="UniProtKB-UniRule"/>
</dbReference>
<evidence type="ECO:0000313" key="14">
    <source>
        <dbReference type="Proteomes" id="UP001151699"/>
    </source>
</evidence>
<evidence type="ECO:0000256" key="10">
    <source>
        <dbReference type="PROSITE-ProRule" id="PRU01263"/>
    </source>
</evidence>
<dbReference type="FunFam" id="3.30.160.60:FF:000072">
    <property type="entry name" value="zinc finger protein 143 isoform X1"/>
    <property type="match status" value="1"/>
</dbReference>
<feature type="domain" description="C2H2-type" evidence="11">
    <location>
        <begin position="99"/>
        <end position="126"/>
    </location>
</feature>
<evidence type="ECO:0000259" key="11">
    <source>
        <dbReference type="PROSITE" id="PS50157"/>
    </source>
</evidence>
<dbReference type="EMBL" id="WJQU01000001">
    <property type="protein sequence ID" value="KAJ6648572.1"/>
    <property type="molecule type" value="Genomic_DNA"/>
</dbReference>
<keyword evidence="14" id="KW-1185">Reference proteome</keyword>
<dbReference type="SUPFAM" id="SSF57716">
    <property type="entry name" value="Glucocorticoid receptor-like (DNA-binding domain)"/>
    <property type="match status" value="1"/>
</dbReference>
<dbReference type="GO" id="GO:0001227">
    <property type="term" value="F:DNA-binding transcription repressor activity, RNA polymerase II-specific"/>
    <property type="evidence" value="ECO:0007669"/>
    <property type="project" value="TreeGrafter"/>
</dbReference>
<evidence type="ECO:0000256" key="4">
    <source>
        <dbReference type="ARBA" id="ARBA00022771"/>
    </source>
</evidence>
<dbReference type="Pfam" id="PF07776">
    <property type="entry name" value="zf-AD"/>
    <property type="match status" value="1"/>
</dbReference>
<keyword evidence="7" id="KW-0804">Transcription</keyword>
<dbReference type="PANTHER" id="PTHR24399">
    <property type="entry name" value="ZINC FINGER AND BTB DOMAIN-CONTAINING"/>
    <property type="match status" value="1"/>
</dbReference>
<dbReference type="FunFam" id="3.30.160.60:FF:000557">
    <property type="entry name" value="zinc finger and SCAN domain-containing protein 29"/>
    <property type="match status" value="1"/>
</dbReference>
<dbReference type="GO" id="GO:0000978">
    <property type="term" value="F:RNA polymerase II cis-regulatory region sequence-specific DNA binding"/>
    <property type="evidence" value="ECO:0007669"/>
    <property type="project" value="TreeGrafter"/>
</dbReference>
<evidence type="ECO:0000256" key="1">
    <source>
        <dbReference type="ARBA" id="ARBA00004123"/>
    </source>
</evidence>
<gene>
    <name evidence="13" type="primary">ZNF91_5</name>
    <name evidence="13" type="ORF">Bhyg_03802</name>
</gene>
<evidence type="ECO:0000313" key="13">
    <source>
        <dbReference type="EMBL" id="KAJ6648572.1"/>
    </source>
</evidence>
<feature type="binding site" evidence="10">
    <location>
        <position position="210"/>
    </location>
    <ligand>
        <name>Zn(2+)</name>
        <dbReference type="ChEBI" id="CHEBI:29105"/>
    </ligand>
</feature>
<dbReference type="AlphaFoldDB" id="A0A9Q0NE18"/>
<organism evidence="13 14">
    <name type="scientific">Pseudolycoriella hygida</name>
    <dbReference type="NCBI Taxonomy" id="35572"/>
    <lineage>
        <taxon>Eukaryota</taxon>
        <taxon>Metazoa</taxon>
        <taxon>Ecdysozoa</taxon>
        <taxon>Arthropoda</taxon>
        <taxon>Hexapoda</taxon>
        <taxon>Insecta</taxon>
        <taxon>Pterygota</taxon>
        <taxon>Neoptera</taxon>
        <taxon>Endopterygota</taxon>
        <taxon>Diptera</taxon>
        <taxon>Nematocera</taxon>
        <taxon>Sciaroidea</taxon>
        <taxon>Sciaridae</taxon>
        <taxon>Pseudolycoriella</taxon>
    </lineage>
</organism>
<protein>
    <submittedName>
        <fullName evidence="13">Zinc finger protein</fullName>
    </submittedName>
</protein>